<sequence length="265" mass="30103">MPESLSETVEKINWDKTLAAVWSGRKQRLRGVRALDPIDMHELLGIDEQKRRFNLNIQAFLNGLPANHVLLWGARGTGKSSLIKAALNAYGDQGLRVVELEKDDIHDLPEISAQLRELPWKFILYCDDLSFEAGDKRYRYLKVLMEGSIELPPENILMMATSNRRHLIPEKQQDNQSVKAAVNGELHYGDSIEEGLSLADRFGLSLSFYAPAQDLYLQMIDALFDDYCGDRSELHRLAIRFASLRGGRSGRVAKQFKIDFQAQQV</sequence>
<gene>
    <name evidence="1" type="ORF">HQN79_05365</name>
</gene>
<keyword evidence="2" id="KW-1185">Reference proteome</keyword>
<evidence type="ECO:0000313" key="1">
    <source>
        <dbReference type="EMBL" id="QKI89039.1"/>
    </source>
</evidence>
<dbReference type="CDD" id="cd00009">
    <property type="entry name" value="AAA"/>
    <property type="match status" value="1"/>
</dbReference>
<dbReference type="GO" id="GO:0005524">
    <property type="term" value="F:ATP binding"/>
    <property type="evidence" value="ECO:0007669"/>
    <property type="project" value="UniProtKB-KW"/>
</dbReference>
<dbReference type="RefSeq" id="WP_173284798.1">
    <property type="nucleotide sequence ID" value="NZ_CP054020.1"/>
</dbReference>
<dbReference type="InterPro" id="IPR027417">
    <property type="entry name" value="P-loop_NTPase"/>
</dbReference>
<dbReference type="SUPFAM" id="SSF52540">
    <property type="entry name" value="P-loop containing nucleoside triphosphate hydrolases"/>
    <property type="match status" value="1"/>
</dbReference>
<dbReference type="AlphaFoldDB" id="A0A7D4SIR2"/>
<name>A0A7D4SIR2_9GAMM</name>
<dbReference type="PANTHER" id="PTHR42935">
    <property type="entry name" value="SLR0930 PROTEIN"/>
    <property type="match status" value="1"/>
</dbReference>
<dbReference type="PANTHER" id="PTHR42935:SF1">
    <property type="entry name" value="SLR0930 PROTEIN"/>
    <property type="match status" value="1"/>
</dbReference>
<dbReference type="Pfam" id="PF05673">
    <property type="entry name" value="DUF815"/>
    <property type="match status" value="1"/>
</dbReference>
<evidence type="ECO:0000313" key="2">
    <source>
        <dbReference type="Proteomes" id="UP000504724"/>
    </source>
</evidence>
<protein>
    <submittedName>
        <fullName evidence="1">ATP-binding protein</fullName>
    </submittedName>
</protein>
<dbReference type="Proteomes" id="UP000504724">
    <property type="component" value="Chromosome"/>
</dbReference>
<keyword evidence="1" id="KW-0547">Nucleotide-binding</keyword>
<organism evidence="1 2">
    <name type="scientific">Thiomicrorhabdus xiamenensis</name>
    <dbReference type="NCBI Taxonomy" id="2739063"/>
    <lineage>
        <taxon>Bacteria</taxon>
        <taxon>Pseudomonadati</taxon>
        <taxon>Pseudomonadota</taxon>
        <taxon>Gammaproteobacteria</taxon>
        <taxon>Thiotrichales</taxon>
        <taxon>Piscirickettsiaceae</taxon>
        <taxon>Thiomicrorhabdus</taxon>
    </lineage>
</organism>
<dbReference type="EMBL" id="CP054020">
    <property type="protein sequence ID" value="QKI89039.1"/>
    <property type="molecule type" value="Genomic_DNA"/>
</dbReference>
<keyword evidence="1" id="KW-0067">ATP-binding</keyword>
<proteinExistence type="predicted"/>
<accession>A0A7D4SIR2</accession>
<dbReference type="Gene3D" id="3.40.50.300">
    <property type="entry name" value="P-loop containing nucleotide triphosphate hydrolases"/>
    <property type="match status" value="1"/>
</dbReference>
<reference evidence="1 2" key="1">
    <citation type="submission" date="2020-05" db="EMBL/GenBank/DDBJ databases">
        <title>Thiomicrorhabdus sediminis sp.nov. and Thiomicrorhabdus xiamenensis sp.nov., novel sulfur-oxidizing bacteria isolated from coastal sediment.</title>
        <authorList>
            <person name="Liu X."/>
        </authorList>
    </citation>
    <scope>NUCLEOTIDE SEQUENCE [LARGE SCALE GENOMIC DNA]</scope>
    <source>
        <strain evidence="1 2">G2</strain>
    </source>
</reference>
<dbReference type="InterPro" id="IPR008533">
    <property type="entry name" value="DUF815"/>
</dbReference>
<dbReference type="KEGG" id="txa:HQN79_05365"/>